<dbReference type="Proteomes" id="UP000479293">
    <property type="component" value="Unassembled WGS sequence"/>
</dbReference>
<accession>A0A7C9FCG7</accession>
<keyword evidence="8" id="KW-1185">Reference proteome</keyword>
<dbReference type="InterPro" id="IPR029044">
    <property type="entry name" value="Nucleotide-diphossugar_trans"/>
</dbReference>
<evidence type="ECO:0000259" key="6">
    <source>
        <dbReference type="Pfam" id="PF00535"/>
    </source>
</evidence>
<dbReference type="Gene3D" id="3.90.550.10">
    <property type="entry name" value="Spore Coat Polysaccharide Biosynthesis Protein SpsA, Chain A"/>
    <property type="match status" value="1"/>
</dbReference>
<dbReference type="PANTHER" id="PTHR43646">
    <property type="entry name" value="GLYCOSYLTRANSFERASE"/>
    <property type="match status" value="1"/>
</dbReference>
<keyword evidence="4 7" id="KW-0808">Transferase</keyword>
<keyword evidence="2" id="KW-1003">Cell membrane</keyword>
<proteinExistence type="predicted"/>
<dbReference type="RefSeq" id="WP_152759091.1">
    <property type="nucleotide sequence ID" value="NZ_WHLY01000002.1"/>
</dbReference>
<dbReference type="GO" id="GO:0016757">
    <property type="term" value="F:glycosyltransferase activity"/>
    <property type="evidence" value="ECO:0007669"/>
    <property type="project" value="UniProtKB-KW"/>
</dbReference>
<comment type="subcellular location">
    <subcellularLocation>
        <location evidence="1">Cell membrane</location>
    </subcellularLocation>
</comment>
<dbReference type="SUPFAM" id="SSF53448">
    <property type="entry name" value="Nucleotide-diphospho-sugar transferases"/>
    <property type="match status" value="1"/>
</dbReference>
<protein>
    <submittedName>
        <fullName evidence="7">Glycosyltransferase</fullName>
    </submittedName>
</protein>
<keyword evidence="5" id="KW-0472">Membrane</keyword>
<evidence type="ECO:0000313" key="7">
    <source>
        <dbReference type="EMBL" id="MPR33647.1"/>
    </source>
</evidence>
<sequence>MFQEPAPHTTLFIWHSPEPKTSNPEGRIVFAVPAKDEEDHIAACLNAFAQQVDAEGQPLNTSLFEVLLLVNNTTDDTIGRALAARRHPGIHIVSVNLPPHYAHIGWARRLAMEWCSQRLVQNGHPEGIIVSTDADSQLAPDFVSELTRTFAAPTVHAAGAMLLVKEEIEGTVFTNLRTYFSLEKQLRQRAQEEVAFDLVHTHFSGAGFAVRQHMYAAVGGLSPLPYNEDKYFYQKLLQRDACIKMNDRLIIYTSSRVAGRTEWGMAAQLMKWKKAEEDGEYVFVSSARAQWLCFQLQRALYAYWLVQNAENLDTVCRYLTEYTLPNPLLFLNKITRPAYFGQYWYCVWEHPKLVEARQASFLSIPLDEGIAQLDALLTTLENHFGTPALASLRA</sequence>
<evidence type="ECO:0000313" key="8">
    <source>
        <dbReference type="Proteomes" id="UP000479293"/>
    </source>
</evidence>
<feature type="domain" description="Glycosyltransferase 2-like" evidence="6">
    <location>
        <begin position="31"/>
        <end position="201"/>
    </location>
</feature>
<evidence type="ECO:0000256" key="1">
    <source>
        <dbReference type="ARBA" id="ARBA00004236"/>
    </source>
</evidence>
<reference evidence="7 8" key="1">
    <citation type="submission" date="2019-10" db="EMBL/GenBank/DDBJ databases">
        <title>Draft Genome Sequence of Cytophagaceae sp. SJW1-29.</title>
        <authorList>
            <person name="Choi A."/>
        </authorList>
    </citation>
    <scope>NUCLEOTIDE SEQUENCE [LARGE SCALE GENOMIC DNA]</scope>
    <source>
        <strain evidence="7 8">SJW1-29</strain>
    </source>
</reference>
<dbReference type="EMBL" id="WHLY01000002">
    <property type="protein sequence ID" value="MPR33647.1"/>
    <property type="molecule type" value="Genomic_DNA"/>
</dbReference>
<evidence type="ECO:0000256" key="2">
    <source>
        <dbReference type="ARBA" id="ARBA00022475"/>
    </source>
</evidence>
<comment type="caution">
    <text evidence="7">The sequence shown here is derived from an EMBL/GenBank/DDBJ whole genome shotgun (WGS) entry which is preliminary data.</text>
</comment>
<evidence type="ECO:0000256" key="4">
    <source>
        <dbReference type="ARBA" id="ARBA00022679"/>
    </source>
</evidence>
<evidence type="ECO:0000256" key="3">
    <source>
        <dbReference type="ARBA" id="ARBA00022676"/>
    </source>
</evidence>
<gene>
    <name evidence="7" type="ORF">GBK04_09765</name>
</gene>
<name>A0A7C9FCG7_9BACT</name>
<evidence type="ECO:0000256" key="5">
    <source>
        <dbReference type="ARBA" id="ARBA00023136"/>
    </source>
</evidence>
<organism evidence="7 8">
    <name type="scientific">Salmonirosea aquatica</name>
    <dbReference type="NCBI Taxonomy" id="2654236"/>
    <lineage>
        <taxon>Bacteria</taxon>
        <taxon>Pseudomonadati</taxon>
        <taxon>Bacteroidota</taxon>
        <taxon>Cytophagia</taxon>
        <taxon>Cytophagales</taxon>
        <taxon>Spirosomataceae</taxon>
        <taxon>Salmonirosea</taxon>
    </lineage>
</organism>
<dbReference type="InterPro" id="IPR001173">
    <property type="entry name" value="Glyco_trans_2-like"/>
</dbReference>
<dbReference type="AlphaFoldDB" id="A0A7C9FCG7"/>
<dbReference type="PANTHER" id="PTHR43646:SF2">
    <property type="entry name" value="GLYCOSYLTRANSFERASE 2-LIKE DOMAIN-CONTAINING PROTEIN"/>
    <property type="match status" value="1"/>
</dbReference>
<dbReference type="GO" id="GO:0005886">
    <property type="term" value="C:plasma membrane"/>
    <property type="evidence" value="ECO:0007669"/>
    <property type="project" value="UniProtKB-SubCell"/>
</dbReference>
<dbReference type="Pfam" id="PF00535">
    <property type="entry name" value="Glycos_transf_2"/>
    <property type="match status" value="1"/>
</dbReference>
<keyword evidence="3" id="KW-0328">Glycosyltransferase</keyword>